<proteinExistence type="inferred from homology"/>
<evidence type="ECO:0000313" key="11">
    <source>
        <dbReference type="EMBL" id="MBM7657428.1"/>
    </source>
</evidence>
<name>A0ABS2Q6J7_9BACL</name>
<keyword evidence="6" id="KW-0653">Protein transport</keyword>
<comment type="caution">
    <text evidence="11">The sequence shown here is derived from an EMBL/GenBank/DDBJ whole genome shotgun (WGS) entry which is preliminary data.</text>
</comment>
<dbReference type="PANTHER" id="PTHR33909">
    <property type="entry name" value="SEC TRANSLOCON ACCESSORY COMPLEX SUBUNIT YAJC"/>
    <property type="match status" value="1"/>
</dbReference>
<dbReference type="NCBIfam" id="TIGR00739">
    <property type="entry name" value="yajC"/>
    <property type="match status" value="1"/>
</dbReference>
<dbReference type="InterPro" id="IPR003849">
    <property type="entry name" value="Preprotein_translocase_YajC"/>
</dbReference>
<dbReference type="Proteomes" id="UP000823201">
    <property type="component" value="Unassembled WGS sequence"/>
</dbReference>
<keyword evidence="12" id="KW-1185">Reference proteome</keyword>
<keyword evidence="3" id="KW-0813">Transport</keyword>
<sequence length="110" mass="12433">MGMIIPLVLFVAIFYFMLIRPQQKRTKETREMQASLSRGDKVVTIGGLHGTIDSFDEKQMVLKCGNSRLTFDRGAIREKVKSAAEPKQEEKKLEDKKDATQDVAAETSEK</sequence>
<evidence type="ECO:0000256" key="4">
    <source>
        <dbReference type="ARBA" id="ARBA00022475"/>
    </source>
</evidence>
<keyword evidence="8" id="KW-0811">Translocation</keyword>
<comment type="similarity">
    <text evidence="2">Belongs to the YajC family.</text>
</comment>
<accession>A0ABS2Q6J7</accession>
<evidence type="ECO:0000256" key="6">
    <source>
        <dbReference type="ARBA" id="ARBA00022927"/>
    </source>
</evidence>
<keyword evidence="9" id="KW-0472">Membrane</keyword>
<evidence type="ECO:0000256" key="7">
    <source>
        <dbReference type="ARBA" id="ARBA00022989"/>
    </source>
</evidence>
<feature type="compositionally biased region" description="Basic and acidic residues" evidence="10">
    <location>
        <begin position="80"/>
        <end position="100"/>
    </location>
</feature>
<keyword evidence="7" id="KW-1133">Transmembrane helix</keyword>
<protein>
    <submittedName>
        <fullName evidence="11">Preprotein translocase subunit YajC</fullName>
    </submittedName>
</protein>
<dbReference type="PANTHER" id="PTHR33909:SF1">
    <property type="entry name" value="SEC TRANSLOCON ACCESSORY COMPLEX SUBUNIT YAJC"/>
    <property type="match status" value="1"/>
</dbReference>
<evidence type="ECO:0000256" key="1">
    <source>
        <dbReference type="ARBA" id="ARBA00004162"/>
    </source>
</evidence>
<keyword evidence="4" id="KW-1003">Cell membrane</keyword>
<dbReference type="PRINTS" id="PR01853">
    <property type="entry name" value="YAJCTRNLCASE"/>
</dbReference>
<gene>
    <name evidence="11" type="ORF">JOC27_000871</name>
</gene>
<reference evidence="11 12" key="1">
    <citation type="submission" date="2021-01" db="EMBL/GenBank/DDBJ databases">
        <title>Genomic Encyclopedia of Type Strains, Phase IV (KMG-IV): sequencing the most valuable type-strain genomes for metagenomic binning, comparative biology and taxonomic classification.</title>
        <authorList>
            <person name="Goeker M."/>
        </authorList>
    </citation>
    <scope>NUCLEOTIDE SEQUENCE [LARGE SCALE GENOMIC DNA]</scope>
    <source>
        <strain evidence="11 12">DSM 100968</strain>
    </source>
</reference>
<evidence type="ECO:0000256" key="5">
    <source>
        <dbReference type="ARBA" id="ARBA00022692"/>
    </source>
</evidence>
<dbReference type="Pfam" id="PF02699">
    <property type="entry name" value="YajC"/>
    <property type="match status" value="1"/>
</dbReference>
<evidence type="ECO:0000256" key="10">
    <source>
        <dbReference type="SAM" id="MobiDB-lite"/>
    </source>
</evidence>
<keyword evidence="5" id="KW-0812">Transmembrane</keyword>
<dbReference type="SMART" id="SM01323">
    <property type="entry name" value="YajC"/>
    <property type="match status" value="1"/>
</dbReference>
<comment type="subcellular location">
    <subcellularLocation>
        <location evidence="1">Cell membrane</location>
        <topology evidence="1">Single-pass membrane protein</topology>
    </subcellularLocation>
</comment>
<dbReference type="EMBL" id="JAFBEV010000005">
    <property type="protein sequence ID" value="MBM7657428.1"/>
    <property type="molecule type" value="Genomic_DNA"/>
</dbReference>
<evidence type="ECO:0000256" key="3">
    <source>
        <dbReference type="ARBA" id="ARBA00022448"/>
    </source>
</evidence>
<evidence type="ECO:0000256" key="2">
    <source>
        <dbReference type="ARBA" id="ARBA00006742"/>
    </source>
</evidence>
<dbReference type="RefSeq" id="WP_205005763.1">
    <property type="nucleotide sequence ID" value="NZ_CBCRXA010000004.1"/>
</dbReference>
<evidence type="ECO:0000256" key="8">
    <source>
        <dbReference type="ARBA" id="ARBA00023010"/>
    </source>
</evidence>
<organism evidence="11 12">
    <name type="scientific">Sporolactobacillus spathodeae</name>
    <dbReference type="NCBI Taxonomy" id="1465502"/>
    <lineage>
        <taxon>Bacteria</taxon>
        <taxon>Bacillati</taxon>
        <taxon>Bacillota</taxon>
        <taxon>Bacilli</taxon>
        <taxon>Bacillales</taxon>
        <taxon>Sporolactobacillaceae</taxon>
        <taxon>Sporolactobacillus</taxon>
    </lineage>
</organism>
<evidence type="ECO:0000256" key="9">
    <source>
        <dbReference type="ARBA" id="ARBA00023136"/>
    </source>
</evidence>
<evidence type="ECO:0000313" key="12">
    <source>
        <dbReference type="Proteomes" id="UP000823201"/>
    </source>
</evidence>
<feature type="region of interest" description="Disordered" evidence="10">
    <location>
        <begin position="80"/>
        <end position="110"/>
    </location>
</feature>